<dbReference type="AlphaFoldDB" id="A0AAD8KLI4"/>
<comment type="caution">
    <text evidence="2">The sequence shown here is derived from an EMBL/GenBank/DDBJ whole genome shotgun (WGS) entry which is preliminary data.</text>
</comment>
<reference evidence="2" key="1">
    <citation type="journal article" date="2023" name="bioRxiv">
        <title>Improved chromosome-level genome assembly for marigold (Tagetes erecta).</title>
        <authorList>
            <person name="Jiang F."/>
            <person name="Yuan L."/>
            <person name="Wang S."/>
            <person name="Wang H."/>
            <person name="Xu D."/>
            <person name="Wang A."/>
            <person name="Fan W."/>
        </authorList>
    </citation>
    <scope>NUCLEOTIDE SEQUENCE</scope>
    <source>
        <strain evidence="2">WSJ</strain>
        <tissue evidence="2">Leaf</tissue>
    </source>
</reference>
<organism evidence="2 3">
    <name type="scientific">Tagetes erecta</name>
    <name type="common">African marigold</name>
    <dbReference type="NCBI Taxonomy" id="13708"/>
    <lineage>
        <taxon>Eukaryota</taxon>
        <taxon>Viridiplantae</taxon>
        <taxon>Streptophyta</taxon>
        <taxon>Embryophyta</taxon>
        <taxon>Tracheophyta</taxon>
        <taxon>Spermatophyta</taxon>
        <taxon>Magnoliopsida</taxon>
        <taxon>eudicotyledons</taxon>
        <taxon>Gunneridae</taxon>
        <taxon>Pentapetalae</taxon>
        <taxon>asterids</taxon>
        <taxon>campanulids</taxon>
        <taxon>Asterales</taxon>
        <taxon>Asteraceae</taxon>
        <taxon>Asteroideae</taxon>
        <taxon>Heliantheae alliance</taxon>
        <taxon>Tageteae</taxon>
        <taxon>Tagetes</taxon>
    </lineage>
</organism>
<protein>
    <submittedName>
        <fullName evidence="2">Uncharacterized protein</fullName>
    </submittedName>
</protein>
<dbReference type="EMBL" id="JAUHHV010000005">
    <property type="protein sequence ID" value="KAK1423296.1"/>
    <property type="molecule type" value="Genomic_DNA"/>
</dbReference>
<accession>A0AAD8KLI4</accession>
<proteinExistence type="predicted"/>
<dbReference type="Proteomes" id="UP001229421">
    <property type="component" value="Unassembled WGS sequence"/>
</dbReference>
<evidence type="ECO:0000313" key="2">
    <source>
        <dbReference type="EMBL" id="KAK1423296.1"/>
    </source>
</evidence>
<gene>
    <name evidence="2" type="ORF">QVD17_18594</name>
</gene>
<feature type="region of interest" description="Disordered" evidence="1">
    <location>
        <begin position="47"/>
        <end position="75"/>
    </location>
</feature>
<evidence type="ECO:0000256" key="1">
    <source>
        <dbReference type="SAM" id="MobiDB-lite"/>
    </source>
</evidence>
<feature type="region of interest" description="Disordered" evidence="1">
    <location>
        <begin position="1"/>
        <end position="21"/>
    </location>
</feature>
<feature type="compositionally biased region" description="Basic and acidic residues" evidence="1">
    <location>
        <begin position="53"/>
        <end position="64"/>
    </location>
</feature>
<keyword evidence="3" id="KW-1185">Reference proteome</keyword>
<name>A0AAD8KLI4_TARER</name>
<evidence type="ECO:0000313" key="3">
    <source>
        <dbReference type="Proteomes" id="UP001229421"/>
    </source>
</evidence>
<sequence>MKATGGRSGRGEEGRGGGFDACGRGELLAEELVDAVIVRGEVKGKRGWQRDPLPFRRDVDEDVPRVGTRPPLLAP</sequence>